<name>A0A6A5KPV9_9PLEO</name>
<gene>
    <name evidence="1" type="ORF">BDW02DRAFT_518517</name>
</gene>
<evidence type="ECO:0000313" key="1">
    <source>
        <dbReference type="EMBL" id="KAF1837699.1"/>
    </source>
</evidence>
<dbReference type="AlphaFoldDB" id="A0A6A5KPV9"/>
<protein>
    <submittedName>
        <fullName evidence="1">Uncharacterized protein</fullName>
    </submittedName>
</protein>
<dbReference type="OrthoDB" id="191139at2759"/>
<dbReference type="EMBL" id="ML975259">
    <property type="protein sequence ID" value="KAF1837699.1"/>
    <property type="molecule type" value="Genomic_DNA"/>
</dbReference>
<sequence length="292" mass="33382">MDARDTLVGPFYNPARNTAASPYQSVNDLRRWFWHKFPRKRMNEAVFDFYGTWGIGWALQDLGVSPYSDEYEGGKNEVFAVDHSDPNGDVIVDDQWYKVDGKGYRATGASYTFSINWEEGVIMGMNRQSPRYAKDERTPPVARDQLPGLSQFSDVAWIIWEGVVKANRGDVKKLRYFVSLSIVNKETKAVILRALNARPGLYPGVTFDRQSPEMGALLGTPNVQGFAYFLIQHKEQLGNMYISKLQVFHGETEREHPCIIMHVEQPSDQKVEVERRDEGTNIIRVHTVRAML</sequence>
<keyword evidence="2" id="KW-1185">Reference proteome</keyword>
<reference evidence="1" key="1">
    <citation type="submission" date="2020-01" db="EMBL/GenBank/DDBJ databases">
        <authorList>
            <consortium name="DOE Joint Genome Institute"/>
            <person name="Haridas S."/>
            <person name="Albert R."/>
            <person name="Binder M."/>
            <person name="Bloem J."/>
            <person name="Labutti K."/>
            <person name="Salamov A."/>
            <person name="Andreopoulos B."/>
            <person name="Baker S.E."/>
            <person name="Barry K."/>
            <person name="Bills G."/>
            <person name="Bluhm B.H."/>
            <person name="Cannon C."/>
            <person name="Castanera R."/>
            <person name="Culley D.E."/>
            <person name="Daum C."/>
            <person name="Ezra D."/>
            <person name="Gonzalez J.B."/>
            <person name="Henrissat B."/>
            <person name="Kuo A."/>
            <person name="Liang C."/>
            <person name="Lipzen A."/>
            <person name="Lutzoni F."/>
            <person name="Magnuson J."/>
            <person name="Mondo S."/>
            <person name="Nolan M."/>
            <person name="Ohm R."/>
            <person name="Pangilinan J."/>
            <person name="Park H.-J."/>
            <person name="Ramirez L."/>
            <person name="Alfaro M."/>
            <person name="Sun H."/>
            <person name="Tritt A."/>
            <person name="Yoshinaga Y."/>
            <person name="Zwiers L.-H."/>
            <person name="Turgeon B.G."/>
            <person name="Goodwin S.B."/>
            <person name="Spatafora J.W."/>
            <person name="Crous P.W."/>
            <person name="Grigoriev I.V."/>
        </authorList>
    </citation>
    <scope>NUCLEOTIDE SEQUENCE</scope>
    <source>
        <strain evidence="1">P77</strain>
    </source>
</reference>
<dbReference type="Proteomes" id="UP000800040">
    <property type="component" value="Unassembled WGS sequence"/>
</dbReference>
<organism evidence="1 2">
    <name type="scientific">Decorospora gaudefroyi</name>
    <dbReference type="NCBI Taxonomy" id="184978"/>
    <lineage>
        <taxon>Eukaryota</taxon>
        <taxon>Fungi</taxon>
        <taxon>Dikarya</taxon>
        <taxon>Ascomycota</taxon>
        <taxon>Pezizomycotina</taxon>
        <taxon>Dothideomycetes</taxon>
        <taxon>Pleosporomycetidae</taxon>
        <taxon>Pleosporales</taxon>
        <taxon>Pleosporineae</taxon>
        <taxon>Pleosporaceae</taxon>
        <taxon>Decorospora</taxon>
    </lineage>
</organism>
<proteinExistence type="predicted"/>
<accession>A0A6A5KPV9</accession>
<evidence type="ECO:0000313" key="2">
    <source>
        <dbReference type="Proteomes" id="UP000800040"/>
    </source>
</evidence>